<accession>A0A0V0ZYB2</accession>
<dbReference type="AlphaFoldDB" id="A0A0V0ZYB2"/>
<comment type="caution">
    <text evidence="1">The sequence shown here is derived from an EMBL/GenBank/DDBJ whole genome shotgun (WGS) entry which is preliminary data.</text>
</comment>
<dbReference type="OrthoDB" id="10454160at2759"/>
<sequence>MVNDTSDAEEEEVHSEKLATPLAPHYFVKTEAELFWSFFRSRHRGMSGSSICLNLLLIAVRLPIYLNVSIAVSHVLSAAPLSGLPHRQITSSTCRFFYREKQLHHLHVDFSTVKNKTVSMYMYFHDGSLTFRNRFQNSSSRIAKQQWITAVVRAHHTNPKCKFCSLWLWIASFPDGNADITLCLFRHKCVSQPSYMAYHRISICNHYGTNVLVFQICNMVMQTATLPLTESNGKSIKRGKRISGKYKRKFSFRRCLRLRLRANKICILPLGYAKGVIMQILNCLGPQALPQATLQGK</sequence>
<dbReference type="Proteomes" id="UP000054783">
    <property type="component" value="Unassembled WGS sequence"/>
</dbReference>
<protein>
    <submittedName>
        <fullName evidence="1">Uncharacterized protein</fullName>
    </submittedName>
</protein>
<evidence type="ECO:0000313" key="2">
    <source>
        <dbReference type="Proteomes" id="UP000054783"/>
    </source>
</evidence>
<gene>
    <name evidence="1" type="ORF">T12_13595</name>
</gene>
<dbReference type="EMBL" id="JYDQ01000057">
    <property type="protein sequence ID" value="KRY17718.1"/>
    <property type="molecule type" value="Genomic_DNA"/>
</dbReference>
<name>A0A0V0ZYB2_9BILA</name>
<proteinExistence type="predicted"/>
<organism evidence="1 2">
    <name type="scientific">Trichinella patagoniensis</name>
    <dbReference type="NCBI Taxonomy" id="990121"/>
    <lineage>
        <taxon>Eukaryota</taxon>
        <taxon>Metazoa</taxon>
        <taxon>Ecdysozoa</taxon>
        <taxon>Nematoda</taxon>
        <taxon>Enoplea</taxon>
        <taxon>Dorylaimia</taxon>
        <taxon>Trichinellida</taxon>
        <taxon>Trichinellidae</taxon>
        <taxon>Trichinella</taxon>
    </lineage>
</organism>
<reference evidence="1 2" key="1">
    <citation type="submission" date="2015-01" db="EMBL/GenBank/DDBJ databases">
        <title>Evolution of Trichinella species and genotypes.</title>
        <authorList>
            <person name="Korhonen P.K."/>
            <person name="Edoardo P."/>
            <person name="Giuseppe L.R."/>
            <person name="Gasser R.B."/>
        </authorList>
    </citation>
    <scope>NUCLEOTIDE SEQUENCE [LARGE SCALE GENOMIC DNA]</scope>
    <source>
        <strain evidence="1">ISS2496</strain>
    </source>
</reference>
<evidence type="ECO:0000313" key="1">
    <source>
        <dbReference type="EMBL" id="KRY17718.1"/>
    </source>
</evidence>
<keyword evidence="2" id="KW-1185">Reference proteome</keyword>